<protein>
    <submittedName>
        <fullName evidence="3">Uncharacterized protein</fullName>
    </submittedName>
</protein>
<feature type="region of interest" description="Disordered" evidence="1">
    <location>
        <begin position="646"/>
        <end position="671"/>
    </location>
</feature>
<feature type="compositionally biased region" description="Low complexity" evidence="1">
    <location>
        <begin position="301"/>
        <end position="321"/>
    </location>
</feature>
<feature type="region of interest" description="Disordered" evidence="1">
    <location>
        <begin position="291"/>
        <end position="324"/>
    </location>
</feature>
<name>A0A4Y2IYW8_ARAVE</name>
<accession>A0A4Y2IYW8</accession>
<evidence type="ECO:0000313" key="4">
    <source>
        <dbReference type="Proteomes" id="UP000499080"/>
    </source>
</evidence>
<feature type="region of interest" description="Disordered" evidence="1">
    <location>
        <begin position="533"/>
        <end position="569"/>
    </location>
</feature>
<dbReference type="Proteomes" id="UP000499080">
    <property type="component" value="Unassembled WGS sequence"/>
</dbReference>
<sequence length="857" mass="94118">MSHQAARTTCGPHLDVPSGGAYHRWLAFECFIKRYIMLLRLMALVTAVVHMASAQGGRGSVLRQGDTGDTQSVIVTARTRAFLSCESGDIVVKVNFTQPFRGLMYAFSSRNSPCRVHGTGGYYYELRIPLKGCGTWQESPRVFVNNITIRFHPALELEEDETKTVVCRYPPPLTQPPGSVHVVETTRVTPTPIPTRVSTARLSEVEILIIICLLLFLSLLTLGIGIAYFCLKRRNIRIVRKTALSSAPPSQITRLSSSNLQPPSLLSSVLGHTVRIPRAVPYSAPAARSVLSSPDHHQYEESSATETTSGEVSETSVSSSSLAEDHLDSTRNLLYRKGGPKSILSIPKAILRKAGPRRWRAEPTVHQLETRPDSAATTSIKRLEMEDQTVTTMLESENHVDEETYWTLKDGGAKKLVQEDKKQTSAASSDKAAAPVYAQVDKNKKTAAASSATTKQQKSTKSTEAPKWSATSAVPGSAKRQLQVVTETPEERKTSEEVTKNTTVTTSVRREVKETRIVSPALDKFRKEAMDELDHGKGVKKESSSDLPTIQENSEESSLEQTPQGLKVQKAPKSILIRDVSDIYLTTTVETELRELTTKVSRDTVEQHARAVEEPPKGIAAAKPPTETNNWNVIIRQRAPYVPETAETDVDASGESNGESTDEPESVVKPQFDVKIRTIPPEELQPKKPEAMVTIPTLEIPKTVAKLKEALTPKTATNSAALEPSAEIRKEPADEKEEGKEKPRSVRWLDDTKDPEGSSTVSSSDSFQSAASLRERSSSEVLEVAPTLPSQVRTPRRPAMLERSTSEIEENVRWVGGVVPVLESLSPEFLANIPVVAQGGFFNRQRSPTPTAKDDSK</sequence>
<feature type="compositionally biased region" description="Basic and acidic residues" evidence="1">
    <location>
        <begin position="726"/>
        <end position="756"/>
    </location>
</feature>
<keyword evidence="4" id="KW-1185">Reference proteome</keyword>
<dbReference type="PANTHER" id="PTHR46560:SF11">
    <property type="entry name" value="GH09980P"/>
    <property type="match status" value="1"/>
</dbReference>
<keyword evidence="2" id="KW-0472">Membrane</keyword>
<reference evidence="3 4" key="1">
    <citation type="journal article" date="2019" name="Sci. Rep.">
        <title>Orb-weaving spider Araneus ventricosus genome elucidates the spidroin gene catalogue.</title>
        <authorList>
            <person name="Kono N."/>
            <person name="Nakamura H."/>
            <person name="Ohtoshi R."/>
            <person name="Moran D.A.P."/>
            <person name="Shinohara A."/>
            <person name="Yoshida Y."/>
            <person name="Fujiwara M."/>
            <person name="Mori M."/>
            <person name="Tomita M."/>
            <person name="Arakawa K."/>
        </authorList>
    </citation>
    <scope>NUCLEOTIDE SEQUENCE [LARGE SCALE GENOMIC DNA]</scope>
</reference>
<evidence type="ECO:0000256" key="1">
    <source>
        <dbReference type="SAM" id="MobiDB-lite"/>
    </source>
</evidence>
<proteinExistence type="predicted"/>
<feature type="compositionally biased region" description="Basic and acidic residues" evidence="1">
    <location>
        <begin position="533"/>
        <end position="544"/>
    </location>
</feature>
<evidence type="ECO:0000256" key="2">
    <source>
        <dbReference type="SAM" id="Phobius"/>
    </source>
</evidence>
<keyword evidence="2" id="KW-1133">Transmembrane helix</keyword>
<organism evidence="3 4">
    <name type="scientific">Araneus ventricosus</name>
    <name type="common">Orbweaver spider</name>
    <name type="synonym">Epeira ventricosa</name>
    <dbReference type="NCBI Taxonomy" id="182803"/>
    <lineage>
        <taxon>Eukaryota</taxon>
        <taxon>Metazoa</taxon>
        <taxon>Ecdysozoa</taxon>
        <taxon>Arthropoda</taxon>
        <taxon>Chelicerata</taxon>
        <taxon>Arachnida</taxon>
        <taxon>Araneae</taxon>
        <taxon>Araneomorphae</taxon>
        <taxon>Entelegynae</taxon>
        <taxon>Araneoidea</taxon>
        <taxon>Araneidae</taxon>
        <taxon>Araneus</taxon>
    </lineage>
</organism>
<feature type="compositionally biased region" description="Basic and acidic residues" evidence="1">
    <location>
        <begin position="489"/>
        <end position="499"/>
    </location>
</feature>
<dbReference type="EMBL" id="BGPR01003011">
    <property type="protein sequence ID" value="GBM82449.1"/>
    <property type="molecule type" value="Genomic_DNA"/>
</dbReference>
<feature type="region of interest" description="Disordered" evidence="1">
    <location>
        <begin position="715"/>
        <end position="799"/>
    </location>
</feature>
<keyword evidence="2" id="KW-0812">Transmembrane</keyword>
<dbReference type="PANTHER" id="PTHR46560">
    <property type="entry name" value="CYPHER, ISOFORM B"/>
    <property type="match status" value="1"/>
</dbReference>
<gene>
    <name evidence="3" type="ORF">AVEN_229088_1</name>
</gene>
<feature type="compositionally biased region" description="Low complexity" evidence="1">
    <location>
        <begin position="446"/>
        <end position="463"/>
    </location>
</feature>
<feature type="transmembrane region" description="Helical" evidence="2">
    <location>
        <begin position="207"/>
        <end position="231"/>
    </location>
</feature>
<dbReference type="AlphaFoldDB" id="A0A4Y2IYW8"/>
<feature type="compositionally biased region" description="Low complexity" evidence="1">
    <location>
        <begin position="758"/>
        <end position="772"/>
    </location>
</feature>
<feature type="region of interest" description="Disordered" evidence="1">
    <location>
        <begin position="445"/>
        <end position="507"/>
    </location>
</feature>
<evidence type="ECO:0000313" key="3">
    <source>
        <dbReference type="EMBL" id="GBM82449.1"/>
    </source>
</evidence>
<comment type="caution">
    <text evidence="3">The sequence shown here is derived from an EMBL/GenBank/DDBJ whole genome shotgun (WGS) entry which is preliminary data.</text>
</comment>
<dbReference type="OrthoDB" id="6434213at2759"/>